<name>A0AA45QRX4_9LACT</name>
<dbReference type="EMBL" id="CP070872">
    <property type="protein sequence ID" value="QSE76841.1"/>
    <property type="molecule type" value="Genomic_DNA"/>
</dbReference>
<evidence type="ECO:0000313" key="1">
    <source>
        <dbReference type="EMBL" id="QSE76841.1"/>
    </source>
</evidence>
<gene>
    <name evidence="1" type="ORF">JW886_00685</name>
</gene>
<accession>A0AA45QRX4</accession>
<keyword evidence="2" id="KW-1185">Reference proteome</keyword>
<organism evidence="1 2">
    <name type="scientific">Lactococcus taiwanensis</name>
    <dbReference type="NCBI Taxonomy" id="1151742"/>
    <lineage>
        <taxon>Bacteria</taxon>
        <taxon>Bacillati</taxon>
        <taxon>Bacillota</taxon>
        <taxon>Bacilli</taxon>
        <taxon>Lactobacillales</taxon>
        <taxon>Streptococcaceae</taxon>
        <taxon>Lactococcus</taxon>
    </lineage>
</organism>
<sequence>MDLNELKESLKTLEPGEIATVAMIDRGAYAEMQDAVSGGSKMATGIFKDLAAELKAEDEDLTVVGRVDIDVALTQEDIDASLEQMSAPYHIIFLECLYLGTTEIKSFLYTLKENNLLASSKVVLLDLPQLEYMMLKDSLTDEFNL</sequence>
<reference evidence="1 2" key="1">
    <citation type="submission" date="2021-02" db="EMBL/GenBank/DDBJ databases">
        <title>Complete genome sequence of Lactococcus lactis strain K_LL004.</title>
        <authorList>
            <person name="Kim H.B."/>
        </authorList>
    </citation>
    <scope>NUCLEOTIDE SEQUENCE [LARGE SCALE GENOMIC DNA]</scope>
    <source>
        <strain evidence="1 2">K_LL004</strain>
    </source>
</reference>
<protein>
    <submittedName>
        <fullName evidence="1">Uncharacterized protein</fullName>
    </submittedName>
</protein>
<dbReference type="RefSeq" id="WP_075525987.1">
    <property type="nucleotide sequence ID" value="NZ_BNDT01000008.1"/>
</dbReference>
<dbReference type="AlphaFoldDB" id="A0AA45QRX4"/>
<proteinExistence type="predicted"/>
<evidence type="ECO:0000313" key="2">
    <source>
        <dbReference type="Proteomes" id="UP000663608"/>
    </source>
</evidence>
<dbReference type="Proteomes" id="UP000663608">
    <property type="component" value="Chromosome"/>
</dbReference>
<dbReference type="KEGG" id="lti:JW886_00685"/>